<accession>A0A1S6IZV6</accession>
<sequence length="165" mass="17830">MRHSLICSSAIGLKAFGLWQLAFGHQPSAISRRLFGLNPVLVDIPLEMGLYLSPLAEGSGVVARSAWGSIAGIYTQLPPAAAPPPPSKREVQKGLCKAIKPRAESRRLMADGQYTSSPNCTTDPLKSLVILTNIVQMFYGPLFFPGLSSIVVLEFSLEHQPTLNQ</sequence>
<dbReference type="AlphaFoldDB" id="A0A1S6IZV6"/>
<dbReference type="EMBL" id="CP019698">
    <property type="protein sequence ID" value="AQS60302.1"/>
    <property type="molecule type" value="Genomic_DNA"/>
</dbReference>
<organism evidence="1 2">
    <name type="scientific">Desulforamulus ferrireducens</name>
    <dbReference type="NCBI Taxonomy" id="1833852"/>
    <lineage>
        <taxon>Bacteria</taxon>
        <taxon>Bacillati</taxon>
        <taxon>Bacillota</taxon>
        <taxon>Clostridia</taxon>
        <taxon>Eubacteriales</taxon>
        <taxon>Peptococcaceae</taxon>
        <taxon>Desulforamulus</taxon>
    </lineage>
</organism>
<name>A0A1S6IZV6_9FIRM</name>
<dbReference type="KEGG" id="dfg:B0537_15235"/>
<dbReference type="STRING" id="1833852.B0537_15235"/>
<dbReference type="Proteomes" id="UP000189464">
    <property type="component" value="Chromosome"/>
</dbReference>
<protein>
    <submittedName>
        <fullName evidence="1">Uncharacterized protein</fullName>
    </submittedName>
</protein>
<keyword evidence="2" id="KW-1185">Reference proteome</keyword>
<evidence type="ECO:0000313" key="2">
    <source>
        <dbReference type="Proteomes" id="UP000189464"/>
    </source>
</evidence>
<gene>
    <name evidence="1" type="ORF">B0537_15235</name>
</gene>
<reference evidence="1 2" key="1">
    <citation type="journal article" date="2016" name="Int. J. Syst. Evol. Microbiol.">
        <title>Desulfotomaculum ferrireducens sp. nov., a moderately thermophilic sulfate-reducing and dissimilatory Fe(III)-reducing bacterium isolated from compost.</title>
        <authorList>
            <person name="Yang G."/>
            <person name="Guo J."/>
            <person name="Zhuang L."/>
            <person name="Yuan Y."/>
            <person name="Zhou S."/>
        </authorList>
    </citation>
    <scope>NUCLEOTIDE SEQUENCE [LARGE SCALE GENOMIC DNA]</scope>
    <source>
        <strain evidence="1 2">GSS09</strain>
    </source>
</reference>
<evidence type="ECO:0000313" key="1">
    <source>
        <dbReference type="EMBL" id="AQS60302.1"/>
    </source>
</evidence>
<proteinExistence type="predicted"/>